<comment type="similarity">
    <text evidence="1">Belongs to the taxilin family.</text>
</comment>
<feature type="coiled-coil region" evidence="2">
    <location>
        <begin position="88"/>
        <end position="126"/>
    </location>
</feature>
<dbReference type="Pfam" id="PF09728">
    <property type="entry name" value="Taxilin"/>
    <property type="match status" value="1"/>
</dbReference>
<evidence type="ECO:0000313" key="4">
    <source>
        <dbReference type="EMBL" id="RKP19684.1"/>
    </source>
</evidence>
<dbReference type="Proteomes" id="UP000281549">
    <property type="component" value="Unassembled WGS sequence"/>
</dbReference>
<evidence type="ECO:0000313" key="5">
    <source>
        <dbReference type="Proteomes" id="UP000281549"/>
    </source>
</evidence>
<reference evidence="5" key="1">
    <citation type="journal article" date="2018" name="Nat. Microbiol.">
        <title>Leveraging single-cell genomics to expand the fungal tree of life.</title>
        <authorList>
            <person name="Ahrendt S.R."/>
            <person name="Quandt C.A."/>
            <person name="Ciobanu D."/>
            <person name="Clum A."/>
            <person name="Salamov A."/>
            <person name="Andreopoulos B."/>
            <person name="Cheng J.F."/>
            <person name="Woyke T."/>
            <person name="Pelin A."/>
            <person name="Henrissat B."/>
            <person name="Reynolds N.K."/>
            <person name="Benny G.L."/>
            <person name="Smith M.E."/>
            <person name="James T.Y."/>
            <person name="Grigoriev I.V."/>
        </authorList>
    </citation>
    <scope>NUCLEOTIDE SEQUENCE [LARGE SCALE GENOMIC DNA]</scope>
    <source>
        <strain evidence="5">CSF55</strain>
    </source>
</reference>
<evidence type="ECO:0000256" key="1">
    <source>
        <dbReference type="ARBA" id="ARBA00009550"/>
    </source>
</evidence>
<dbReference type="InterPro" id="IPR026183">
    <property type="entry name" value="Taxilin_fam"/>
</dbReference>
<dbReference type="AlphaFoldDB" id="A0A4P9YJT0"/>
<proteinExistence type="inferred from homology"/>
<sequence length="353" mass="41629">MLQNSKLSPDSIELLKSRLEQLEMSYSVEDIPVREIIGKAILTASNSMQDHYLHLESSYITLKNKCDLLIKEREQCNNFYMIQDSAKSKKLENLCRELQKDNKSVREEALKASKEAEKKRDELSSKFECAISDIKEKIEKDSEEQKKRQGMYEKMKEQYNNYVEQYDLREKHFNTLMKKKDLELKLAEAKLQQQIQNNSEMNSQVETLTRQVTEYSFIEKEMKAQICTYAEKFKSVEVMLDKSNVMFDTLKKEIDNMNKKNRSLEIEKQNQSRKIETFNKNILEMIDERTKMQSSIDNLKTQNQKLEKLCRALQQERKKAKEELKQIDDENGKSSDSGKSEIENLDDSEKVTE</sequence>
<dbReference type="EMBL" id="ML005181">
    <property type="protein sequence ID" value="RKP19684.1"/>
    <property type="molecule type" value="Genomic_DNA"/>
</dbReference>
<keyword evidence="2" id="KW-0175">Coiled coil</keyword>
<protein>
    <submittedName>
        <fullName evidence="4">Uncharacterized protein</fullName>
    </submittedName>
</protein>
<feature type="coiled-coil region" evidence="2">
    <location>
        <begin position="177"/>
        <end position="211"/>
    </location>
</feature>
<dbReference type="PANTHER" id="PTHR16127:SF13">
    <property type="entry name" value="GH01188P"/>
    <property type="match status" value="1"/>
</dbReference>
<evidence type="ECO:0000256" key="3">
    <source>
        <dbReference type="SAM" id="MobiDB-lite"/>
    </source>
</evidence>
<accession>A0A4P9YJT0</accession>
<dbReference type="GO" id="GO:0019905">
    <property type="term" value="F:syntaxin binding"/>
    <property type="evidence" value="ECO:0007669"/>
    <property type="project" value="InterPro"/>
</dbReference>
<evidence type="ECO:0000256" key="2">
    <source>
        <dbReference type="SAM" id="Coils"/>
    </source>
</evidence>
<gene>
    <name evidence="4" type="ORF">ROZALSC1DRAFT_28738</name>
</gene>
<organism evidence="4 5">
    <name type="scientific">Rozella allomycis (strain CSF55)</name>
    <dbReference type="NCBI Taxonomy" id="988480"/>
    <lineage>
        <taxon>Eukaryota</taxon>
        <taxon>Fungi</taxon>
        <taxon>Fungi incertae sedis</taxon>
        <taxon>Cryptomycota</taxon>
        <taxon>Cryptomycota incertae sedis</taxon>
        <taxon>Rozella</taxon>
    </lineage>
</organism>
<name>A0A4P9YJT0_ROZAC</name>
<dbReference type="PANTHER" id="PTHR16127">
    <property type="entry name" value="TAXILIN"/>
    <property type="match status" value="1"/>
</dbReference>
<feature type="region of interest" description="Disordered" evidence="3">
    <location>
        <begin position="320"/>
        <end position="353"/>
    </location>
</feature>